<accession>I3W2S6</accession>
<reference evidence="1" key="1">
    <citation type="submission" date="2012-01" db="EMBL/GenBank/DDBJ databases">
        <authorList>
            <person name="Summers A.O."/>
            <person name="Wireman J."/>
        </authorList>
    </citation>
    <scope>NUCLEOTIDE SEQUENCE</scope>
    <source>
        <strain evidence="1">14</strain>
        <plasmid evidence="1">p14-95A</plasmid>
    </source>
</reference>
<dbReference type="AlphaFoldDB" id="I3W2S6"/>
<geneLocation type="plasmid" evidence="1">
    <name>p14-95A</name>
</geneLocation>
<sequence length="41" mass="4473">MTITEISNASLRRGLSHIAAMCIRFQLPPGDRRASPGHLTP</sequence>
<name>I3W2S6_9ENTR</name>
<organism evidence="1">
    <name type="scientific">Salmonella sp. 14</name>
    <dbReference type="NCBI Taxonomy" id="1179812"/>
    <lineage>
        <taxon>Bacteria</taxon>
        <taxon>Pseudomonadati</taxon>
        <taxon>Pseudomonadota</taxon>
        <taxon>Gammaproteobacteria</taxon>
        <taxon>Enterobacterales</taxon>
        <taxon>Enterobacteriaceae</taxon>
        <taxon>Salmonella</taxon>
    </lineage>
</organism>
<evidence type="ECO:0000313" key="1">
    <source>
        <dbReference type="EMBL" id="AFK89903.1"/>
    </source>
</evidence>
<keyword evidence="1" id="KW-0614">Plasmid</keyword>
<proteinExistence type="predicted"/>
<protein>
    <submittedName>
        <fullName evidence="1">Uncharacterized protein</fullName>
    </submittedName>
</protein>
<dbReference type="EMBL" id="JQ418537">
    <property type="protein sequence ID" value="AFK89903.1"/>
    <property type="molecule type" value="Genomic_DNA"/>
</dbReference>